<accession>A0ABS6VVD8</accession>
<dbReference type="EMBL" id="JAHWDQ010000004">
    <property type="protein sequence ID" value="MBW2942256.1"/>
    <property type="molecule type" value="Genomic_DNA"/>
</dbReference>
<evidence type="ECO:0000313" key="1">
    <source>
        <dbReference type="EMBL" id="MBW2942256.1"/>
    </source>
</evidence>
<keyword evidence="2" id="KW-1185">Reference proteome</keyword>
<dbReference type="RefSeq" id="WP_219044493.1">
    <property type="nucleotide sequence ID" value="NZ_JAHWDQ010000004.1"/>
</dbReference>
<dbReference type="PANTHER" id="PTHR39456">
    <property type="entry name" value="METAL-DEPENDENT HYDROLASE"/>
    <property type="match status" value="1"/>
</dbReference>
<name>A0ABS6VVD8_9GAMM</name>
<gene>
    <name evidence="1" type="ORF">KXJ70_15785</name>
</gene>
<dbReference type="Proteomes" id="UP001166291">
    <property type="component" value="Unassembled WGS sequence"/>
</dbReference>
<dbReference type="GO" id="GO:0016787">
    <property type="term" value="F:hydrolase activity"/>
    <property type="evidence" value="ECO:0007669"/>
    <property type="project" value="UniProtKB-KW"/>
</dbReference>
<reference evidence="1" key="1">
    <citation type="submission" date="2021-07" db="EMBL/GenBank/DDBJ databases">
        <title>Zhongshania sp. CAU 1632 isolated from seawater.</title>
        <authorList>
            <person name="Kim W."/>
        </authorList>
    </citation>
    <scope>NUCLEOTIDE SEQUENCE</scope>
    <source>
        <strain evidence="1">CAU 1632</strain>
    </source>
</reference>
<dbReference type="Pfam" id="PF10118">
    <property type="entry name" value="Metal_hydrol"/>
    <property type="match status" value="1"/>
</dbReference>
<sequence>MNTLSCGHPMDGFPVRPLQFDLNKVEFNDPLWSRTKPEFSLFINSLGVHVPYFERYLVRALSLAKKLIKDESLLRDVSAIIGQEGHHAKNFISVNQWLSKRYPEIEYYDKRARKYFSDHAKNDDMRRLLGFTAGYETFTFLGGIIILDKHEEWFKDSDGVMKALWMWHQVEEVEHGAVAFDVYKYLYGEFEWYRKWMVLSALVHIAKETIECYWSMAKVEGWLRNPFVATQKMCFCFTTLGRFLKSALPVFKRDYHPRLHPKVNTIQNPIQIAWRRYEKGGGDVLEIDRQRMAEIMNVA</sequence>
<dbReference type="PANTHER" id="PTHR39456:SF1">
    <property type="entry name" value="METAL-DEPENDENT HYDROLASE"/>
    <property type="match status" value="1"/>
</dbReference>
<keyword evidence="1" id="KW-0378">Hydrolase</keyword>
<evidence type="ECO:0000313" key="2">
    <source>
        <dbReference type="Proteomes" id="UP001166291"/>
    </source>
</evidence>
<dbReference type="InterPro" id="IPR016516">
    <property type="entry name" value="UCP07580"/>
</dbReference>
<proteinExistence type="predicted"/>
<organism evidence="1 2">
    <name type="scientific">Zhongshania aquimaris</name>
    <dbReference type="NCBI Taxonomy" id="2857107"/>
    <lineage>
        <taxon>Bacteria</taxon>
        <taxon>Pseudomonadati</taxon>
        <taxon>Pseudomonadota</taxon>
        <taxon>Gammaproteobacteria</taxon>
        <taxon>Cellvibrionales</taxon>
        <taxon>Spongiibacteraceae</taxon>
        <taxon>Zhongshania</taxon>
    </lineage>
</organism>
<comment type="caution">
    <text evidence="1">The sequence shown here is derived from an EMBL/GenBank/DDBJ whole genome shotgun (WGS) entry which is preliminary data.</text>
</comment>
<protein>
    <submittedName>
        <fullName evidence="1">Metal-dependent hydrolase</fullName>
    </submittedName>
</protein>